<dbReference type="Gene3D" id="3.40.630.30">
    <property type="match status" value="1"/>
</dbReference>
<dbReference type="InterPro" id="IPR016181">
    <property type="entry name" value="Acyl_CoA_acyltransferase"/>
</dbReference>
<dbReference type="RefSeq" id="WP_184748962.1">
    <property type="nucleotide sequence ID" value="NZ_JACHGJ010000020.1"/>
</dbReference>
<dbReference type="CDD" id="cd04301">
    <property type="entry name" value="NAT_SF"/>
    <property type="match status" value="1"/>
</dbReference>
<reference evidence="2 3" key="1">
    <citation type="submission" date="2020-08" db="EMBL/GenBank/DDBJ databases">
        <title>Genomic Encyclopedia of Type Strains, Phase IV (KMG-IV): sequencing the most valuable type-strain genomes for metagenomic binning, comparative biology and taxonomic classification.</title>
        <authorList>
            <person name="Goeker M."/>
        </authorList>
    </citation>
    <scope>NUCLEOTIDE SEQUENCE [LARGE SCALE GENOMIC DNA]</scope>
    <source>
        <strain evidence="2 3">DSM 2461</strain>
    </source>
</reference>
<dbReference type="SUPFAM" id="SSF55729">
    <property type="entry name" value="Acyl-CoA N-acyltransferases (Nat)"/>
    <property type="match status" value="1"/>
</dbReference>
<dbReference type="Proteomes" id="UP000587760">
    <property type="component" value="Unassembled WGS sequence"/>
</dbReference>
<evidence type="ECO:0000313" key="3">
    <source>
        <dbReference type="Proteomes" id="UP000587760"/>
    </source>
</evidence>
<dbReference type="EMBL" id="JACHGJ010000020">
    <property type="protein sequence ID" value="MBB6482727.1"/>
    <property type="molecule type" value="Genomic_DNA"/>
</dbReference>
<dbReference type="Pfam" id="PF00583">
    <property type="entry name" value="Acetyltransf_1"/>
    <property type="match status" value="1"/>
</dbReference>
<protein>
    <submittedName>
        <fullName evidence="2">Putative N-acetyltransferase YhbS</fullName>
    </submittedName>
</protein>
<organism evidence="2 3">
    <name type="scientific">Spirochaeta isovalerica</name>
    <dbReference type="NCBI Taxonomy" id="150"/>
    <lineage>
        <taxon>Bacteria</taxon>
        <taxon>Pseudomonadati</taxon>
        <taxon>Spirochaetota</taxon>
        <taxon>Spirochaetia</taxon>
        <taxon>Spirochaetales</taxon>
        <taxon>Spirochaetaceae</taxon>
        <taxon>Spirochaeta</taxon>
    </lineage>
</organism>
<dbReference type="GO" id="GO:0016747">
    <property type="term" value="F:acyltransferase activity, transferring groups other than amino-acyl groups"/>
    <property type="evidence" value="ECO:0007669"/>
    <property type="project" value="InterPro"/>
</dbReference>
<dbReference type="AlphaFoldDB" id="A0A841RHS9"/>
<keyword evidence="2" id="KW-0808">Transferase</keyword>
<comment type="caution">
    <text evidence="2">The sequence shown here is derived from an EMBL/GenBank/DDBJ whole genome shotgun (WGS) entry which is preliminary data.</text>
</comment>
<keyword evidence="3" id="KW-1185">Reference proteome</keyword>
<evidence type="ECO:0000259" key="1">
    <source>
        <dbReference type="PROSITE" id="PS51186"/>
    </source>
</evidence>
<name>A0A841RHS9_9SPIO</name>
<dbReference type="PROSITE" id="PS51186">
    <property type="entry name" value="GNAT"/>
    <property type="match status" value="1"/>
</dbReference>
<evidence type="ECO:0000313" key="2">
    <source>
        <dbReference type="EMBL" id="MBB6482727.1"/>
    </source>
</evidence>
<accession>A0A841RHS9</accession>
<sequence>MQIRTETNIEKIKIEEIISLYIENGWGDSYDPELVENYFKNSTYSVFAIDQESSNLIGFARVLSDNYHTTWIAEVVVSLACQRMGVGTMLISEIKTNFNHTSIYAETFSGKESFFVRNGIKDRKNMVVVSRRKHP</sequence>
<dbReference type="InterPro" id="IPR000182">
    <property type="entry name" value="GNAT_dom"/>
</dbReference>
<feature type="domain" description="N-acetyltransferase" evidence="1">
    <location>
        <begin position="1"/>
        <end position="135"/>
    </location>
</feature>
<gene>
    <name evidence="2" type="ORF">HNR50_004432</name>
</gene>
<proteinExistence type="predicted"/>